<protein>
    <submittedName>
        <fullName evidence="1">Uncharacterized protein</fullName>
    </submittedName>
</protein>
<reference evidence="1" key="1">
    <citation type="journal article" date="2021" name="Proc. Natl. Acad. Sci. U.S.A.">
        <title>A Catalog of Tens of Thousands of Viruses from Human Metagenomes Reveals Hidden Associations with Chronic Diseases.</title>
        <authorList>
            <person name="Tisza M.J."/>
            <person name="Buck C.B."/>
        </authorList>
    </citation>
    <scope>NUCLEOTIDE SEQUENCE</scope>
    <source>
        <strain evidence="1">Ct9Uc11</strain>
    </source>
</reference>
<proteinExistence type="predicted"/>
<evidence type="ECO:0000313" key="1">
    <source>
        <dbReference type="EMBL" id="DAF91035.1"/>
    </source>
</evidence>
<dbReference type="EMBL" id="BK016043">
    <property type="protein sequence ID" value="DAF91035.1"/>
    <property type="molecule type" value="Genomic_DNA"/>
</dbReference>
<accession>A0A8S5U999</accession>
<sequence length="72" mass="8094">MDKATIAIRVSPLGRLTAESAGRPKELIFALCQVLVRVVLRNAVRGQEGAAMQRAFELQRALFREKFSSEEY</sequence>
<organism evidence="1">
    <name type="scientific">Myoviridae sp. ct9Uc11</name>
    <dbReference type="NCBI Taxonomy" id="2825042"/>
    <lineage>
        <taxon>Viruses</taxon>
        <taxon>Duplodnaviria</taxon>
        <taxon>Heunggongvirae</taxon>
        <taxon>Uroviricota</taxon>
        <taxon>Caudoviricetes</taxon>
    </lineage>
</organism>
<name>A0A8S5U999_9CAUD</name>